<reference evidence="4 5" key="1">
    <citation type="submission" date="2024-08" db="EMBL/GenBank/DDBJ databases">
        <authorList>
            <person name="Cucini C."/>
            <person name="Frati F."/>
        </authorList>
    </citation>
    <scope>NUCLEOTIDE SEQUENCE [LARGE SCALE GENOMIC DNA]</scope>
</reference>
<keyword evidence="2" id="KW-0472">Membrane</keyword>
<dbReference type="PANTHER" id="PTHR11533">
    <property type="entry name" value="PROTEASE M1 ZINC METALLOPROTEASE"/>
    <property type="match status" value="1"/>
</dbReference>
<evidence type="ECO:0000313" key="5">
    <source>
        <dbReference type="Proteomes" id="UP001642540"/>
    </source>
</evidence>
<evidence type="ECO:0000256" key="1">
    <source>
        <dbReference type="ARBA" id="ARBA00010136"/>
    </source>
</evidence>
<proteinExistence type="inferred from homology"/>
<dbReference type="InterPro" id="IPR050344">
    <property type="entry name" value="Peptidase_M1_aminopeptidases"/>
</dbReference>
<organism evidence="4 5">
    <name type="scientific">Orchesella dallaii</name>
    <dbReference type="NCBI Taxonomy" id="48710"/>
    <lineage>
        <taxon>Eukaryota</taxon>
        <taxon>Metazoa</taxon>
        <taxon>Ecdysozoa</taxon>
        <taxon>Arthropoda</taxon>
        <taxon>Hexapoda</taxon>
        <taxon>Collembola</taxon>
        <taxon>Entomobryomorpha</taxon>
        <taxon>Entomobryoidea</taxon>
        <taxon>Orchesellidae</taxon>
        <taxon>Orchesellinae</taxon>
        <taxon>Orchesella</taxon>
    </lineage>
</organism>
<dbReference type="PANTHER" id="PTHR11533:SF299">
    <property type="entry name" value="AMINOPEPTIDASE"/>
    <property type="match status" value="1"/>
</dbReference>
<dbReference type="Gene3D" id="2.60.40.1730">
    <property type="entry name" value="tricorn interacting facor f3 domain"/>
    <property type="match status" value="1"/>
</dbReference>
<dbReference type="InterPro" id="IPR024571">
    <property type="entry name" value="ERAP1-like_C_dom"/>
</dbReference>
<evidence type="ECO:0000259" key="3">
    <source>
        <dbReference type="Pfam" id="PF11838"/>
    </source>
</evidence>
<dbReference type="SUPFAM" id="SSF63737">
    <property type="entry name" value="Leukotriene A4 hydrolase N-terminal domain"/>
    <property type="match status" value="1"/>
</dbReference>
<name>A0ABP1RGJ8_9HEXA</name>
<dbReference type="EMBL" id="CAXLJM020000072">
    <property type="protein sequence ID" value="CAL8127625.1"/>
    <property type="molecule type" value="Genomic_DNA"/>
</dbReference>
<keyword evidence="2" id="KW-1133">Transmembrane helix</keyword>
<feature type="transmembrane region" description="Helical" evidence="2">
    <location>
        <begin position="7"/>
        <end position="26"/>
    </location>
</feature>
<protein>
    <recommendedName>
        <fullName evidence="3">ERAP1-like C-terminal domain-containing protein</fullName>
    </recommendedName>
</protein>
<dbReference type="Gene3D" id="2.60.40.1910">
    <property type="match status" value="1"/>
</dbReference>
<accession>A0ABP1RGJ8</accession>
<dbReference type="Pfam" id="PF11838">
    <property type="entry name" value="ERAP1_C"/>
    <property type="match status" value="1"/>
</dbReference>
<dbReference type="Gene3D" id="1.10.3480.20">
    <property type="match status" value="1"/>
</dbReference>
<keyword evidence="2" id="KW-0812">Transmembrane</keyword>
<evidence type="ECO:0000256" key="2">
    <source>
        <dbReference type="SAM" id="Phobius"/>
    </source>
</evidence>
<keyword evidence="5" id="KW-1185">Reference proteome</keyword>
<gene>
    <name evidence="4" type="ORF">ODALV1_LOCUS21917</name>
</gene>
<sequence>MNFNQTWFLKFVPIVLPMSITCLAIARHSSKFSFIPNHYDIQIRPILDPGEDAGSQNTAPAIVKIIGVTRNKTNLLRFYSYGLEVDPNSIKINCLISINGIEGSLNVSNVSKVNNDKELVIQLRNEAAEGDELEVYMEYLITIGNWGGNLVYSKCQSEECQNSIIVGTRFQMEHKYVSYTWIWRAFPSVENINIPKSEDSGSFKATFSLTIIRKDAQKSVSNAEIISSTPDPNHEGWVLDKYSETEKISPDMLSFVVFSNYSTLTIESTNVTIRVHAASSYLQNGRALFAAEIGTTLMNFLEEYLNASISSYGKMKLDFVIPSVWIPLASWKVCYFSPNSPTRTILVDEKNTTRSRIVVANNIVTCVVENWAYQAGENCLSAGIKLYLKQLAMERLSTLTNTPTDTVTYFEEFRQAFYITNVDSLRPYKSWGIMRMLKGFLNRLSSQSFLQSYFHLANENDEGITDEILIDRMKEVLPLIGDAFPSWCGNVGYPLIKIGKLNESHIILSQEPFKLDDDNNDSMKNITWNIPISVNINGYEKYWGNLYWLNSKTHLVAQKITSSVILLNPRGTGYYRVLYDEELYHLLKKQLIENAKLFHQEGRAQLLEDAFAFARSGYISIQTTLNLTQYLENEKEIVVWETVLQHLEPIRHRLSSHPSGYKSFMTHIHKQKE</sequence>
<dbReference type="InterPro" id="IPR042097">
    <property type="entry name" value="Aminopeptidase_N-like_N_sf"/>
</dbReference>
<dbReference type="Proteomes" id="UP001642540">
    <property type="component" value="Unassembled WGS sequence"/>
</dbReference>
<comment type="similarity">
    <text evidence="1">Belongs to the peptidase M1 family.</text>
</comment>
<comment type="caution">
    <text evidence="4">The sequence shown here is derived from an EMBL/GenBank/DDBJ whole genome shotgun (WGS) entry which is preliminary data.</text>
</comment>
<evidence type="ECO:0000313" key="4">
    <source>
        <dbReference type="EMBL" id="CAL8127625.1"/>
    </source>
</evidence>
<feature type="domain" description="ERAP1-like C-terminal" evidence="3">
    <location>
        <begin position="565"/>
        <end position="668"/>
    </location>
</feature>